<dbReference type="EMBL" id="FNFO01000002">
    <property type="protein sequence ID" value="SDK16252.1"/>
    <property type="molecule type" value="Genomic_DNA"/>
</dbReference>
<protein>
    <submittedName>
        <fullName evidence="1">Uncharacterized protein</fullName>
    </submittedName>
</protein>
<dbReference type="Proteomes" id="UP000198510">
    <property type="component" value="Unassembled WGS sequence"/>
</dbReference>
<reference evidence="1 2" key="1">
    <citation type="submission" date="2016-10" db="EMBL/GenBank/DDBJ databases">
        <authorList>
            <person name="de Groot N.N."/>
        </authorList>
    </citation>
    <scope>NUCLEOTIDE SEQUENCE [LARGE SCALE GENOMIC DNA]</scope>
    <source>
        <strain evidence="1 2">DSM 25186</strain>
    </source>
</reference>
<keyword evidence="2" id="KW-1185">Reference proteome</keyword>
<dbReference type="AlphaFoldDB" id="A0A1G8ZM95"/>
<sequence>MAFFDDLLERLFPKPAQQGPVRLVHEVLRRSERFADEYIAWQQAGHEQHMIELLSRAYYLKRNDMAVEPEIHLLTTPYANGFAVMCPPQLPLRELSFWLDALKNRILTLGYRVASATHELREKSRYLESSERYALKPPFCTDPTVLCDQRYGNIQVEAIAIDDRASYLKVVVTVYSDALYTRALPFEDFADAVLASS</sequence>
<gene>
    <name evidence="1" type="ORF">SAMN05421823_10231</name>
</gene>
<proteinExistence type="predicted"/>
<evidence type="ECO:0000313" key="2">
    <source>
        <dbReference type="Proteomes" id="UP000198510"/>
    </source>
</evidence>
<dbReference type="RefSeq" id="WP_089679238.1">
    <property type="nucleotide sequence ID" value="NZ_FNFO01000002.1"/>
</dbReference>
<evidence type="ECO:0000313" key="1">
    <source>
        <dbReference type="EMBL" id="SDK16252.1"/>
    </source>
</evidence>
<dbReference type="OrthoDB" id="1491962at2"/>
<dbReference type="STRING" id="1075417.SAMN05421823_10231"/>
<organism evidence="1 2">
    <name type="scientific">Catalinimonas alkaloidigena</name>
    <dbReference type="NCBI Taxonomy" id="1075417"/>
    <lineage>
        <taxon>Bacteria</taxon>
        <taxon>Pseudomonadati</taxon>
        <taxon>Bacteroidota</taxon>
        <taxon>Cytophagia</taxon>
        <taxon>Cytophagales</taxon>
        <taxon>Catalimonadaceae</taxon>
        <taxon>Catalinimonas</taxon>
    </lineage>
</organism>
<name>A0A1G8ZM95_9BACT</name>
<accession>A0A1G8ZM95</accession>